<evidence type="ECO:0000256" key="10">
    <source>
        <dbReference type="RuleBase" id="RU366043"/>
    </source>
</evidence>
<dbReference type="FunFam" id="3.40.50.150:FF:000123">
    <property type="entry name" value="Putative methyltransferase PMT15"/>
    <property type="match status" value="1"/>
</dbReference>
<evidence type="ECO:0000256" key="5">
    <source>
        <dbReference type="ARBA" id="ARBA00022692"/>
    </source>
</evidence>
<dbReference type="STRING" id="40148.A0A0D9ZPG8"/>
<evidence type="ECO:0000256" key="6">
    <source>
        <dbReference type="ARBA" id="ARBA00022968"/>
    </source>
</evidence>
<keyword evidence="6 10" id="KW-0735">Signal-anchor</keyword>
<evidence type="ECO:0000256" key="8">
    <source>
        <dbReference type="ARBA" id="ARBA00023136"/>
    </source>
</evidence>
<evidence type="ECO:0000256" key="2">
    <source>
        <dbReference type="ARBA" id="ARBA00008361"/>
    </source>
</evidence>
<dbReference type="SUPFAM" id="SSF53335">
    <property type="entry name" value="S-adenosyl-L-methionine-dependent methyltransferases"/>
    <property type="match status" value="2"/>
</dbReference>
<keyword evidence="4 10" id="KW-0808">Transferase</keyword>
<dbReference type="Gene3D" id="3.40.50.150">
    <property type="entry name" value="Vaccinia Virus protein VP39"/>
    <property type="match status" value="1"/>
</dbReference>
<dbReference type="PANTHER" id="PTHR10108">
    <property type="entry name" value="SAM-DEPENDENT METHYLTRANSFERASE"/>
    <property type="match status" value="1"/>
</dbReference>
<dbReference type="GO" id="GO:0008168">
    <property type="term" value="F:methyltransferase activity"/>
    <property type="evidence" value="ECO:0007669"/>
    <property type="project" value="UniProtKB-UniRule"/>
</dbReference>
<dbReference type="GO" id="GO:0005789">
    <property type="term" value="C:endoplasmic reticulum membrane"/>
    <property type="evidence" value="ECO:0007669"/>
    <property type="project" value="UniProtKB-SubCell"/>
</dbReference>
<reference evidence="11" key="2">
    <citation type="submission" date="2018-05" db="EMBL/GenBank/DDBJ databases">
        <title>OgluRS3 (Oryza glumaepatula Reference Sequence Version 3).</title>
        <authorList>
            <person name="Zhang J."/>
            <person name="Kudrna D."/>
            <person name="Lee S."/>
            <person name="Talag J."/>
            <person name="Welchert J."/>
            <person name="Wing R.A."/>
        </authorList>
    </citation>
    <scope>NUCLEOTIDE SEQUENCE [LARGE SCALE GENOMIC DNA]</scope>
</reference>
<dbReference type="GO" id="GO:0032259">
    <property type="term" value="P:methylation"/>
    <property type="evidence" value="ECO:0007669"/>
    <property type="project" value="UniProtKB-KW"/>
</dbReference>
<dbReference type="Pfam" id="PF03141">
    <property type="entry name" value="Methyltransf_29"/>
    <property type="match status" value="1"/>
</dbReference>
<proteinExistence type="inferred from homology"/>
<dbReference type="InterPro" id="IPR029063">
    <property type="entry name" value="SAM-dependent_MTases_sf"/>
</dbReference>
<evidence type="ECO:0000313" key="11">
    <source>
        <dbReference type="EnsemblPlants" id="OGLUM04G22180.1"/>
    </source>
</evidence>
<evidence type="ECO:0000256" key="4">
    <source>
        <dbReference type="ARBA" id="ARBA00022679"/>
    </source>
</evidence>
<organism evidence="11">
    <name type="scientific">Oryza glumipatula</name>
    <dbReference type="NCBI Taxonomy" id="40148"/>
    <lineage>
        <taxon>Eukaryota</taxon>
        <taxon>Viridiplantae</taxon>
        <taxon>Streptophyta</taxon>
        <taxon>Embryophyta</taxon>
        <taxon>Tracheophyta</taxon>
        <taxon>Spermatophyta</taxon>
        <taxon>Magnoliopsida</taxon>
        <taxon>Liliopsida</taxon>
        <taxon>Poales</taxon>
        <taxon>Poaceae</taxon>
        <taxon>BOP clade</taxon>
        <taxon>Oryzoideae</taxon>
        <taxon>Oryzeae</taxon>
        <taxon>Oryzinae</taxon>
        <taxon>Oryza</taxon>
    </lineage>
</organism>
<evidence type="ECO:0000256" key="9">
    <source>
        <dbReference type="ARBA" id="ARBA00023180"/>
    </source>
</evidence>
<dbReference type="GO" id="GO:0005802">
    <property type="term" value="C:trans-Golgi network"/>
    <property type="evidence" value="ECO:0007669"/>
    <property type="project" value="TreeGrafter"/>
</dbReference>
<dbReference type="eggNOG" id="ENOG502QQT2">
    <property type="taxonomic scope" value="Eukaryota"/>
</dbReference>
<dbReference type="EnsemblPlants" id="OGLUM04G22180.1">
    <property type="protein sequence ID" value="OGLUM04G22180.1"/>
    <property type="gene ID" value="OGLUM04G22180"/>
</dbReference>
<dbReference type="GO" id="GO:0005768">
    <property type="term" value="C:endosome"/>
    <property type="evidence" value="ECO:0007669"/>
    <property type="project" value="TreeGrafter"/>
</dbReference>
<keyword evidence="5 10" id="KW-0812">Transmembrane</keyword>
<dbReference type="InterPro" id="IPR004159">
    <property type="entry name" value="Put_SAM_MeTrfase"/>
</dbReference>
<dbReference type="AlphaFoldDB" id="A0A0D9ZPG8"/>
<evidence type="ECO:0000256" key="3">
    <source>
        <dbReference type="ARBA" id="ARBA00022603"/>
    </source>
</evidence>
<dbReference type="PANTHER" id="PTHR10108:SF1049">
    <property type="entry name" value="METHYLTRANSFERASE"/>
    <property type="match status" value="1"/>
</dbReference>
<name>A0A0D9ZPG8_9ORYZ</name>
<keyword evidence="8 10" id="KW-0472">Membrane</keyword>
<sequence>MAVGATATKLHMPSAGGRRPSLFHLAAVAVLCTVSYLIGIWHHGGFSASPAGGVASSVSIATTASVSCVSPTPTLLGGGGGGGDSSSSAPLDFAAHHTAEGMEVASGQVHRTYEACPAKYSEYTPCEDVERSLRFPRDRLVYRERHCPSEGERLRCLVPAPQGYRNPFPWPTSRDVAWFANVPHKELTVEKAVQNWIRVEGEKFRFPGGGTMFPHGAGAYIDDIGKIIPLHDGSIRTALDTGCGVASWGAYLLSRNILAMSFAPRDSHEAQVQFALERGVPAMIGVLSSNRLTYPARAFDMAHCSRCLIPWQLYDGLYLAEVDRILRPGGYWILSGPPINWKKHWKGWQRTKEDLNAEQQAIEAVAKSLCWKKITLKEVGDIAIWQKPTNHIHCKASRKVVKSPPFCSNKNPDAAWYDKMEACITPLPEVSDIKEIAGGQLKKWPERLTAVPPRIASGSIEGVTDEMFVEDTKLWQKRVGHYKSVISQFGQKGRYRNLLDMNARFGGFAAALVDDPVWVMNMVPTVGNSTTLGVIYERGLIGSYQDWCEGMSTYPRTYDLIHADSVFTLYKDRCEMDNILLEMDRILRPEGTVIIRDDVDMLVKIKSITDGMRWNSQIVDHEDGPLVREKLLLVVKTYWTLGEEKE</sequence>
<evidence type="ECO:0000256" key="1">
    <source>
        <dbReference type="ARBA" id="ARBA00004648"/>
    </source>
</evidence>
<feature type="transmembrane region" description="Helical" evidence="10">
    <location>
        <begin position="21"/>
        <end position="41"/>
    </location>
</feature>
<keyword evidence="3 10" id="KW-0489">Methyltransferase</keyword>
<reference evidence="11" key="1">
    <citation type="submission" date="2015-04" db="UniProtKB">
        <authorList>
            <consortium name="EnsemblPlants"/>
        </authorList>
    </citation>
    <scope>IDENTIFICATION</scope>
</reference>
<comment type="similarity">
    <text evidence="2 10">Belongs to the methyltransferase superfamily.</text>
</comment>
<keyword evidence="12" id="KW-1185">Reference proteome</keyword>
<keyword evidence="9 10" id="KW-0325">Glycoprotein</keyword>
<comment type="subcellular location">
    <subcellularLocation>
        <location evidence="1">Endoplasmic reticulum membrane</location>
        <topology evidence="1">Single-pass type II membrane protein</topology>
    </subcellularLocation>
    <subcellularLocation>
        <location evidence="10">Membrane</location>
        <topology evidence="10">Single-pass type II membrane protein</topology>
    </subcellularLocation>
</comment>
<dbReference type="EC" id="2.1.1.-" evidence="10"/>
<dbReference type="Gramene" id="OGLUM04G22180.1">
    <property type="protein sequence ID" value="OGLUM04G22180.1"/>
    <property type="gene ID" value="OGLUM04G22180"/>
</dbReference>
<protein>
    <recommendedName>
        <fullName evidence="10">Methyltransferase</fullName>
        <ecNumber evidence="10">2.1.1.-</ecNumber>
    </recommendedName>
</protein>
<evidence type="ECO:0000313" key="12">
    <source>
        <dbReference type="Proteomes" id="UP000026961"/>
    </source>
</evidence>
<dbReference type="Proteomes" id="UP000026961">
    <property type="component" value="Chromosome 4"/>
</dbReference>
<dbReference type="HOGENOM" id="CLU_010485_2_2_1"/>
<keyword evidence="7 10" id="KW-1133">Transmembrane helix</keyword>
<evidence type="ECO:0000256" key="7">
    <source>
        <dbReference type="ARBA" id="ARBA00022989"/>
    </source>
</evidence>
<accession>A0A0D9ZPG8</accession>